<organism evidence="3 4">
    <name type="scientific">Patulibacter brassicae</name>
    <dbReference type="NCBI Taxonomy" id="1705717"/>
    <lineage>
        <taxon>Bacteria</taxon>
        <taxon>Bacillati</taxon>
        <taxon>Actinomycetota</taxon>
        <taxon>Thermoleophilia</taxon>
        <taxon>Solirubrobacterales</taxon>
        <taxon>Patulibacteraceae</taxon>
        <taxon>Patulibacter</taxon>
    </lineage>
</organism>
<feature type="transmembrane region" description="Helical" evidence="2">
    <location>
        <begin position="210"/>
        <end position="231"/>
    </location>
</feature>
<accession>A0ABU4VMA9</accession>
<dbReference type="RefSeq" id="WP_319955127.1">
    <property type="nucleotide sequence ID" value="NZ_JAXAVX010000009.1"/>
</dbReference>
<gene>
    <name evidence="3" type="ORF">SK069_15360</name>
</gene>
<feature type="transmembrane region" description="Helical" evidence="2">
    <location>
        <begin position="159"/>
        <end position="179"/>
    </location>
</feature>
<feature type="compositionally biased region" description="Low complexity" evidence="1">
    <location>
        <begin position="1"/>
        <end position="11"/>
    </location>
</feature>
<evidence type="ECO:0000256" key="2">
    <source>
        <dbReference type="SAM" id="Phobius"/>
    </source>
</evidence>
<feature type="transmembrane region" description="Helical" evidence="2">
    <location>
        <begin position="252"/>
        <end position="271"/>
    </location>
</feature>
<dbReference type="Pfam" id="PF02405">
    <property type="entry name" value="MlaE"/>
    <property type="match status" value="1"/>
</dbReference>
<reference evidence="3 4" key="1">
    <citation type="submission" date="2023-11" db="EMBL/GenBank/DDBJ databases">
        <authorList>
            <person name="Xu M."/>
            <person name="Jiang T."/>
        </authorList>
    </citation>
    <scope>NUCLEOTIDE SEQUENCE [LARGE SCALE GENOMIC DNA]</scope>
    <source>
        <strain evidence="3 4">SD</strain>
    </source>
</reference>
<feature type="transmembrane region" description="Helical" evidence="2">
    <location>
        <begin position="61"/>
        <end position="81"/>
    </location>
</feature>
<dbReference type="PANTHER" id="PTHR30188">
    <property type="entry name" value="ABC TRANSPORTER PERMEASE PROTEIN-RELATED"/>
    <property type="match status" value="1"/>
</dbReference>
<keyword evidence="2" id="KW-0812">Transmembrane</keyword>
<protein>
    <submittedName>
        <fullName evidence="3">ABC transporter permease</fullName>
    </submittedName>
</protein>
<dbReference type="EMBL" id="JAXAVX010000009">
    <property type="protein sequence ID" value="MDX8152976.1"/>
    <property type="molecule type" value="Genomic_DNA"/>
</dbReference>
<feature type="region of interest" description="Disordered" evidence="1">
    <location>
        <begin position="1"/>
        <end position="23"/>
    </location>
</feature>
<comment type="caution">
    <text evidence="3">The sequence shown here is derived from an EMBL/GenBank/DDBJ whole genome shotgun (WGS) entry which is preliminary data.</text>
</comment>
<name>A0ABU4VMA9_9ACTN</name>
<evidence type="ECO:0000313" key="4">
    <source>
        <dbReference type="Proteomes" id="UP001277761"/>
    </source>
</evidence>
<evidence type="ECO:0000313" key="3">
    <source>
        <dbReference type="EMBL" id="MDX8152976.1"/>
    </source>
</evidence>
<sequence length="279" mass="29087">MSTTTTTTAPAEDPPEAAPPTELRGSGFLVETGQLAAFAGQAFRALPGTVRYTAEILRQASAILLTTTPLLLLMSFFFGVITQTTGYFLLAPLGAADYMGAIVGFGTHVSPVMMFACTFTAKVGGGYAAELGAMRINQEIDAYETTGVDPLRYVVGTRLLATVLYIPIGAVAVLLGYYAGSYLNGLVILEATDLANFSRFSWASQSPRDLAFVFTTVALTGLTTAIVACHYGLRASGGPTAVGTAVAQATKLNLVLCNVIMALTVVLWYSVDAGVPIGG</sequence>
<dbReference type="Proteomes" id="UP001277761">
    <property type="component" value="Unassembled WGS sequence"/>
</dbReference>
<keyword evidence="2" id="KW-0472">Membrane</keyword>
<proteinExistence type="predicted"/>
<evidence type="ECO:0000256" key="1">
    <source>
        <dbReference type="SAM" id="MobiDB-lite"/>
    </source>
</evidence>
<dbReference type="InterPro" id="IPR030802">
    <property type="entry name" value="Permease_MalE"/>
</dbReference>
<dbReference type="PANTHER" id="PTHR30188:SF13">
    <property type="entry name" value="CONSERVED HYPOTHETICAL INTEGRAL MEMBRANE PROTEIN YRBE3B"/>
    <property type="match status" value="1"/>
</dbReference>
<keyword evidence="2" id="KW-1133">Transmembrane helix</keyword>
<keyword evidence="4" id="KW-1185">Reference proteome</keyword>